<gene>
    <name evidence="6" type="primary">prsK</name>
    <name evidence="6" type="ORF">DXX93_19715</name>
</gene>
<comment type="caution">
    <text evidence="6">The sequence shown here is derived from an EMBL/GenBank/DDBJ whole genome shotgun (WGS) entry which is preliminary data.</text>
</comment>
<feature type="transmembrane region" description="Helical" evidence="4">
    <location>
        <begin position="68"/>
        <end position="85"/>
    </location>
</feature>
<dbReference type="SMART" id="SM00387">
    <property type="entry name" value="HATPase_c"/>
    <property type="match status" value="1"/>
</dbReference>
<feature type="transmembrane region" description="Helical" evidence="4">
    <location>
        <begin position="6"/>
        <end position="26"/>
    </location>
</feature>
<evidence type="ECO:0000256" key="1">
    <source>
        <dbReference type="ARBA" id="ARBA00000085"/>
    </source>
</evidence>
<keyword evidence="4" id="KW-0812">Transmembrane</keyword>
<evidence type="ECO:0000256" key="4">
    <source>
        <dbReference type="SAM" id="Phobius"/>
    </source>
</evidence>
<feature type="transmembrane region" description="Helical" evidence="4">
    <location>
        <begin position="221"/>
        <end position="243"/>
    </location>
</feature>
<dbReference type="InterPro" id="IPR004358">
    <property type="entry name" value="Sig_transdc_His_kin-like_C"/>
</dbReference>
<evidence type="ECO:0000313" key="6">
    <source>
        <dbReference type="EMBL" id="REL28572.1"/>
    </source>
</evidence>
<reference evidence="6 7" key="1">
    <citation type="submission" date="2018-08" db="EMBL/GenBank/DDBJ databases">
        <title>Thalassotalea euphylliae genome.</title>
        <authorList>
            <person name="Summers S."/>
            <person name="Rice S.A."/>
            <person name="Freckelton M.L."/>
            <person name="Nedved B.T."/>
            <person name="Hadfield M.G."/>
        </authorList>
    </citation>
    <scope>NUCLEOTIDE SEQUENCE [LARGE SCALE GENOMIC DNA]</scope>
    <source>
        <strain evidence="6 7">H1</strain>
    </source>
</reference>
<dbReference type="EC" id="2.7.13.3" evidence="2"/>
<keyword evidence="6" id="KW-0418">Kinase</keyword>
<dbReference type="NCBIfam" id="TIGR02916">
    <property type="entry name" value="PEP_his_kin"/>
    <property type="match status" value="1"/>
</dbReference>
<protein>
    <recommendedName>
        <fullName evidence="2">histidine kinase</fullName>
        <ecNumber evidence="2">2.7.13.3</ecNumber>
    </recommendedName>
</protein>
<comment type="catalytic activity">
    <reaction evidence="1">
        <text>ATP + protein L-histidine = ADP + protein N-phospho-L-histidine.</text>
        <dbReference type="EC" id="2.7.13.3"/>
    </reaction>
</comment>
<dbReference type="SUPFAM" id="SSF55874">
    <property type="entry name" value="ATPase domain of HSP90 chaperone/DNA topoisomerase II/histidine kinase"/>
    <property type="match status" value="1"/>
</dbReference>
<feature type="domain" description="Histidine kinase" evidence="5">
    <location>
        <begin position="474"/>
        <end position="675"/>
    </location>
</feature>
<keyword evidence="4" id="KW-0472">Membrane</keyword>
<dbReference type="OrthoDB" id="9785691at2"/>
<dbReference type="PANTHER" id="PTHR43547:SF2">
    <property type="entry name" value="HYBRID SIGNAL TRANSDUCTION HISTIDINE KINASE C"/>
    <property type="match status" value="1"/>
</dbReference>
<keyword evidence="6" id="KW-0808">Transferase</keyword>
<dbReference type="Gene3D" id="3.30.565.10">
    <property type="entry name" value="Histidine kinase-like ATPase, C-terminal domain"/>
    <property type="match status" value="1"/>
</dbReference>
<feature type="transmembrane region" description="Helical" evidence="4">
    <location>
        <begin position="97"/>
        <end position="118"/>
    </location>
</feature>
<feature type="transmembrane region" description="Helical" evidence="4">
    <location>
        <begin position="153"/>
        <end position="174"/>
    </location>
</feature>
<accession>A0A3E0TXF0</accession>
<dbReference type="InterPro" id="IPR003594">
    <property type="entry name" value="HATPase_dom"/>
</dbReference>
<dbReference type="InterPro" id="IPR036890">
    <property type="entry name" value="HATPase_C_sf"/>
</dbReference>
<dbReference type="RefSeq" id="WP_116009604.1">
    <property type="nucleotide sequence ID" value="NZ_QUOU01000001.1"/>
</dbReference>
<dbReference type="Proteomes" id="UP000256478">
    <property type="component" value="Unassembled WGS sequence"/>
</dbReference>
<dbReference type="PRINTS" id="PR00344">
    <property type="entry name" value="BCTRLSENSOR"/>
</dbReference>
<feature type="transmembrane region" description="Helical" evidence="4">
    <location>
        <begin position="255"/>
        <end position="273"/>
    </location>
</feature>
<evidence type="ECO:0000313" key="7">
    <source>
        <dbReference type="Proteomes" id="UP000256478"/>
    </source>
</evidence>
<organism evidence="6 7">
    <name type="scientific">Thalassotalea euphylliae</name>
    <dbReference type="NCBI Taxonomy" id="1655234"/>
    <lineage>
        <taxon>Bacteria</taxon>
        <taxon>Pseudomonadati</taxon>
        <taxon>Pseudomonadota</taxon>
        <taxon>Gammaproteobacteria</taxon>
        <taxon>Alteromonadales</taxon>
        <taxon>Colwelliaceae</taxon>
        <taxon>Thalassotalea</taxon>
    </lineage>
</organism>
<name>A0A3E0TXF0_9GAMM</name>
<dbReference type="Pfam" id="PF02518">
    <property type="entry name" value="HATPase_c"/>
    <property type="match status" value="1"/>
</dbReference>
<evidence type="ECO:0000256" key="3">
    <source>
        <dbReference type="ARBA" id="ARBA00022553"/>
    </source>
</evidence>
<proteinExistence type="predicted"/>
<evidence type="ECO:0000259" key="5">
    <source>
        <dbReference type="PROSITE" id="PS50109"/>
    </source>
</evidence>
<dbReference type="AlphaFoldDB" id="A0A3E0TXF0"/>
<sequence length="675" mass="75582">MNVAGITGYGLAFFTYLVFLLLLVVIRKKSFIALLITSSVLITCIAAVLGLAQAYASDSIKPVLIVENIKLLSLAVLLASAHARLSSFTELFRQSWLIKYSLLAVSVSLFCWWGAHYFVTGNKYLFFLFLVLNLIIIVLLEQLYRNAETRDKWALWPLVIAIGTMSVVDFVIFAQAAMLEQLDFDFWYARGYVIALGMPFFLVSARRIKNWSVDVFVSREVVFYSSMLLIAGGYLLVLSFAGYALRLFGGEWGDVLSISFAVLGLAVLAALLLTEKLRGEVKVFITKHFFANKYDYRIEWLKSIEQIEASESQDCYQTALKVICSSINAPGGTLLKKMPDGKFKAASAMNMEVMIDHQADQVFAAVAEFCRDTGWIIDVQEYLFVEDSYPELSIDLSALREANVDLIVPIVHENEVFGLFLLARGKEQNFLNWEDRDLLFAVTKQLSNYLSLNEANSELAQSKQFEAFHRMSAFLVHDLKNVQGQLALINSNVAKHRDNPAFIDDVFDTVLSATERLDKVLLQLRNKQQTEHKNQKVMLPLLIETVVAQRNVNKPSVEIEIDGELNIEVNEELNPVLNHLVQNAQEATHQDGWVKVTVSQASNTIKIDVSDNGCGMSESFIKHRLFKPFDTTKGNAGMGIGVFEAKQFIEAQGGTISVVSEENKGSTLTLNIPCS</sequence>
<feature type="transmembrane region" description="Helical" evidence="4">
    <location>
        <begin position="186"/>
        <end position="205"/>
    </location>
</feature>
<feature type="transmembrane region" description="Helical" evidence="4">
    <location>
        <begin position="33"/>
        <end position="56"/>
    </location>
</feature>
<dbReference type="InterPro" id="IPR005467">
    <property type="entry name" value="His_kinase_dom"/>
</dbReference>
<dbReference type="InterPro" id="IPR014265">
    <property type="entry name" value="XrtA/PrsK"/>
</dbReference>
<dbReference type="SUPFAM" id="SSF55781">
    <property type="entry name" value="GAF domain-like"/>
    <property type="match status" value="1"/>
</dbReference>
<evidence type="ECO:0000256" key="2">
    <source>
        <dbReference type="ARBA" id="ARBA00012438"/>
    </source>
</evidence>
<dbReference type="PROSITE" id="PS50109">
    <property type="entry name" value="HIS_KIN"/>
    <property type="match status" value="1"/>
</dbReference>
<feature type="transmembrane region" description="Helical" evidence="4">
    <location>
        <begin position="124"/>
        <end position="141"/>
    </location>
</feature>
<dbReference type="GO" id="GO:0000155">
    <property type="term" value="F:phosphorelay sensor kinase activity"/>
    <property type="evidence" value="ECO:0007669"/>
    <property type="project" value="TreeGrafter"/>
</dbReference>
<keyword evidence="3" id="KW-0597">Phosphoprotein</keyword>
<keyword evidence="4" id="KW-1133">Transmembrane helix</keyword>
<dbReference type="PANTHER" id="PTHR43547">
    <property type="entry name" value="TWO-COMPONENT HISTIDINE KINASE"/>
    <property type="match status" value="1"/>
</dbReference>
<dbReference type="EMBL" id="QUOU01000001">
    <property type="protein sequence ID" value="REL28572.1"/>
    <property type="molecule type" value="Genomic_DNA"/>
</dbReference>